<dbReference type="SUPFAM" id="SSF46689">
    <property type="entry name" value="Homeodomain-like"/>
    <property type="match status" value="1"/>
</dbReference>
<evidence type="ECO:0000313" key="7">
    <source>
        <dbReference type="Proteomes" id="UP000221369"/>
    </source>
</evidence>
<organism evidence="6 7">
    <name type="scientific">Paramicrobacterium agarici</name>
    <dbReference type="NCBI Taxonomy" id="630514"/>
    <lineage>
        <taxon>Bacteria</taxon>
        <taxon>Bacillati</taxon>
        <taxon>Actinomycetota</taxon>
        <taxon>Actinomycetes</taxon>
        <taxon>Micrococcales</taxon>
        <taxon>Microbacteriaceae</taxon>
        <taxon>Paramicrobacterium</taxon>
    </lineage>
</organism>
<comment type="caution">
    <text evidence="6">The sequence shown here is derived from an EMBL/GenBank/DDBJ whole genome shotgun (WGS) entry which is preliminary data.</text>
</comment>
<dbReference type="PANTHER" id="PTHR30055">
    <property type="entry name" value="HTH-TYPE TRANSCRIPTIONAL REGULATOR RUTR"/>
    <property type="match status" value="1"/>
</dbReference>
<dbReference type="InterPro" id="IPR009057">
    <property type="entry name" value="Homeodomain-like_sf"/>
</dbReference>
<dbReference type="Proteomes" id="UP000221369">
    <property type="component" value="Unassembled WGS sequence"/>
</dbReference>
<dbReference type="EMBL" id="PDJE01000001">
    <property type="protein sequence ID" value="PFG30026.1"/>
    <property type="molecule type" value="Genomic_DNA"/>
</dbReference>
<dbReference type="InterPro" id="IPR001647">
    <property type="entry name" value="HTH_TetR"/>
</dbReference>
<keyword evidence="7" id="KW-1185">Reference proteome</keyword>
<dbReference type="InterPro" id="IPR050109">
    <property type="entry name" value="HTH-type_TetR-like_transc_reg"/>
</dbReference>
<feature type="DNA-binding region" description="H-T-H motif" evidence="4">
    <location>
        <begin position="30"/>
        <end position="49"/>
    </location>
</feature>
<evidence type="ECO:0000256" key="4">
    <source>
        <dbReference type="PROSITE-ProRule" id="PRU00335"/>
    </source>
</evidence>
<keyword evidence="2 4" id="KW-0238">DNA-binding</keyword>
<feature type="domain" description="HTH tetR-type" evidence="5">
    <location>
        <begin position="7"/>
        <end position="67"/>
    </location>
</feature>
<name>A0A2A9DUI7_9MICO</name>
<evidence type="ECO:0000256" key="1">
    <source>
        <dbReference type="ARBA" id="ARBA00023015"/>
    </source>
</evidence>
<evidence type="ECO:0000259" key="5">
    <source>
        <dbReference type="PROSITE" id="PS50977"/>
    </source>
</evidence>
<accession>A0A2A9DUI7</accession>
<dbReference type="PROSITE" id="PS50977">
    <property type="entry name" value="HTH_TETR_2"/>
    <property type="match status" value="1"/>
</dbReference>
<keyword evidence="1" id="KW-0805">Transcription regulation</keyword>
<dbReference type="AlphaFoldDB" id="A0A2A9DUI7"/>
<proteinExistence type="predicted"/>
<dbReference type="PRINTS" id="PR00455">
    <property type="entry name" value="HTHTETR"/>
</dbReference>
<keyword evidence="3" id="KW-0804">Transcription</keyword>
<evidence type="ECO:0000256" key="2">
    <source>
        <dbReference type="ARBA" id="ARBA00023125"/>
    </source>
</evidence>
<sequence length="236" mass="24911">MQSAEQPAARSTIIDAAARLLTDRGVDAVTTRRVSAEAGVQPPTLYRLFGDKDGLLDAVAEHVMETFVATKAAEASAATANDVDPVDDLRAGWEMQIEFGLSNPVLFSLVNAPGRGAPSPAALAGLDILRERVHRVATAGRLRVSEQRAVGLIRSAGAGVVFTLLTTSPEDRDPDLASSMIDTVMREILTDAPPRGGDSSTATTIAFRAIAPNLPALSDAERQLLVDWLDRSIDGA</sequence>
<gene>
    <name evidence="6" type="ORF">ATJ78_0946</name>
</gene>
<evidence type="ECO:0000256" key="3">
    <source>
        <dbReference type="ARBA" id="ARBA00023163"/>
    </source>
</evidence>
<dbReference type="GO" id="GO:0003700">
    <property type="term" value="F:DNA-binding transcription factor activity"/>
    <property type="evidence" value="ECO:0007669"/>
    <property type="project" value="TreeGrafter"/>
</dbReference>
<dbReference type="Gene3D" id="1.10.357.10">
    <property type="entry name" value="Tetracycline Repressor, domain 2"/>
    <property type="match status" value="1"/>
</dbReference>
<reference evidence="6 7" key="1">
    <citation type="submission" date="2017-10" db="EMBL/GenBank/DDBJ databases">
        <title>Sequencing the genomes of 1000 actinobacteria strains.</title>
        <authorList>
            <person name="Klenk H.-P."/>
        </authorList>
    </citation>
    <scope>NUCLEOTIDE SEQUENCE [LARGE SCALE GENOMIC DNA]</scope>
    <source>
        <strain evidence="6 7">DSM 21798</strain>
    </source>
</reference>
<dbReference type="GO" id="GO:0000976">
    <property type="term" value="F:transcription cis-regulatory region binding"/>
    <property type="evidence" value="ECO:0007669"/>
    <property type="project" value="TreeGrafter"/>
</dbReference>
<dbReference type="Pfam" id="PF00440">
    <property type="entry name" value="TetR_N"/>
    <property type="match status" value="1"/>
</dbReference>
<evidence type="ECO:0000313" key="6">
    <source>
        <dbReference type="EMBL" id="PFG30026.1"/>
    </source>
</evidence>
<dbReference type="PANTHER" id="PTHR30055:SF234">
    <property type="entry name" value="HTH-TYPE TRANSCRIPTIONAL REGULATOR BETI"/>
    <property type="match status" value="1"/>
</dbReference>
<protein>
    <submittedName>
        <fullName evidence="6">TetR family transcriptional regulator</fullName>
    </submittedName>
</protein>